<keyword evidence="5" id="KW-0723">Serine/threonine-protein kinase</keyword>
<evidence type="ECO:0000259" key="6">
    <source>
        <dbReference type="PROSITE" id="PS50011"/>
    </source>
</evidence>
<comment type="similarity">
    <text evidence="5">Belongs to the protein kinase superfamily.</text>
</comment>
<dbReference type="EC" id="2.7.11.1" evidence="1"/>
<dbReference type="PROSITE" id="PS00107">
    <property type="entry name" value="PROTEIN_KINASE_ATP"/>
    <property type="match status" value="1"/>
</dbReference>
<dbReference type="SMART" id="SM00220">
    <property type="entry name" value="S_TKc"/>
    <property type="match status" value="1"/>
</dbReference>
<evidence type="ECO:0000256" key="4">
    <source>
        <dbReference type="PROSITE-ProRule" id="PRU10141"/>
    </source>
</evidence>
<feature type="binding site" evidence="4">
    <location>
        <position position="47"/>
    </location>
    <ligand>
        <name>ATP</name>
        <dbReference type="ChEBI" id="CHEBI:30616"/>
    </ligand>
</feature>
<dbReference type="Pfam" id="PF00069">
    <property type="entry name" value="Pkinase"/>
    <property type="match status" value="1"/>
</dbReference>
<evidence type="ECO:0000313" key="7">
    <source>
        <dbReference type="Proteomes" id="UP000887565"/>
    </source>
</evidence>
<dbReference type="PROSITE" id="PS50011">
    <property type="entry name" value="PROTEIN_KINASE_DOM"/>
    <property type="match status" value="1"/>
</dbReference>
<dbReference type="WBParaSite" id="nRc.2.0.1.t12631-RA">
    <property type="protein sequence ID" value="nRc.2.0.1.t12631-RA"/>
    <property type="gene ID" value="nRc.2.0.1.g12631"/>
</dbReference>
<dbReference type="Gene3D" id="1.10.510.10">
    <property type="entry name" value="Transferase(Phosphotransferase) domain 1"/>
    <property type="match status" value="1"/>
</dbReference>
<protein>
    <recommendedName>
        <fullName evidence="1">non-specific serine/threonine protein kinase</fullName>
        <ecNumber evidence="1">2.7.11.1</ecNumber>
    </recommendedName>
</protein>
<dbReference type="InterPro" id="IPR050235">
    <property type="entry name" value="CK1_Ser-Thr_kinase"/>
</dbReference>
<evidence type="ECO:0000256" key="2">
    <source>
        <dbReference type="ARBA" id="ARBA00022741"/>
    </source>
</evidence>
<evidence type="ECO:0000313" key="8">
    <source>
        <dbReference type="WBParaSite" id="nRc.2.0.1.t12631-RA"/>
    </source>
</evidence>
<dbReference type="GO" id="GO:0004674">
    <property type="term" value="F:protein serine/threonine kinase activity"/>
    <property type="evidence" value="ECO:0007669"/>
    <property type="project" value="UniProtKB-KW"/>
</dbReference>
<evidence type="ECO:0000256" key="1">
    <source>
        <dbReference type="ARBA" id="ARBA00012513"/>
    </source>
</evidence>
<name>A0A915IH10_ROMCU</name>
<evidence type="ECO:0000256" key="5">
    <source>
        <dbReference type="RuleBase" id="RU000304"/>
    </source>
</evidence>
<dbReference type="InterPro" id="IPR000719">
    <property type="entry name" value="Prot_kinase_dom"/>
</dbReference>
<keyword evidence="3 4" id="KW-0067">ATP-binding</keyword>
<dbReference type="SUPFAM" id="SSF56112">
    <property type="entry name" value="Protein kinase-like (PK-like)"/>
    <property type="match status" value="1"/>
</dbReference>
<keyword evidence="2 4" id="KW-0547">Nucleotide-binding</keyword>
<dbReference type="InterPro" id="IPR011009">
    <property type="entry name" value="Kinase-like_dom_sf"/>
</dbReference>
<reference evidence="8" key="1">
    <citation type="submission" date="2022-11" db="UniProtKB">
        <authorList>
            <consortium name="WormBaseParasite"/>
        </authorList>
    </citation>
    <scope>IDENTIFICATION</scope>
</reference>
<dbReference type="PROSITE" id="PS00108">
    <property type="entry name" value="PROTEIN_KINASE_ST"/>
    <property type="match status" value="1"/>
</dbReference>
<keyword evidence="5" id="KW-0418">Kinase</keyword>
<dbReference type="AlphaFoldDB" id="A0A915IH10"/>
<dbReference type="PANTHER" id="PTHR11909">
    <property type="entry name" value="CASEIN KINASE-RELATED"/>
    <property type="match status" value="1"/>
</dbReference>
<keyword evidence="7" id="KW-1185">Reference proteome</keyword>
<dbReference type="OMA" id="REYITIM"/>
<organism evidence="7 8">
    <name type="scientific">Romanomermis culicivorax</name>
    <name type="common">Nematode worm</name>
    <dbReference type="NCBI Taxonomy" id="13658"/>
    <lineage>
        <taxon>Eukaryota</taxon>
        <taxon>Metazoa</taxon>
        <taxon>Ecdysozoa</taxon>
        <taxon>Nematoda</taxon>
        <taxon>Enoplea</taxon>
        <taxon>Dorylaimia</taxon>
        <taxon>Mermithida</taxon>
        <taxon>Mermithoidea</taxon>
        <taxon>Mermithidae</taxon>
        <taxon>Romanomermis</taxon>
    </lineage>
</organism>
<proteinExistence type="inferred from homology"/>
<dbReference type="InterPro" id="IPR017441">
    <property type="entry name" value="Protein_kinase_ATP_BS"/>
</dbReference>
<feature type="domain" description="Protein kinase" evidence="6">
    <location>
        <begin position="17"/>
        <end position="279"/>
    </location>
</feature>
<dbReference type="GO" id="GO:0005524">
    <property type="term" value="F:ATP binding"/>
    <property type="evidence" value="ECO:0007669"/>
    <property type="project" value="UniProtKB-UniRule"/>
</dbReference>
<dbReference type="InterPro" id="IPR008271">
    <property type="entry name" value="Ser/Thr_kinase_AS"/>
</dbReference>
<accession>A0A915IH10</accession>
<keyword evidence="5" id="KW-0808">Transferase</keyword>
<evidence type="ECO:0000256" key="3">
    <source>
        <dbReference type="ARBA" id="ARBA00022840"/>
    </source>
</evidence>
<dbReference type="Proteomes" id="UP000887565">
    <property type="component" value="Unplaced"/>
</dbReference>
<sequence length="313" mass="36145">MPLERKLEVDSIFDGRWKVVKILGEGAFGAVYEVVDNQNPVKIFALKIETNAEQKGGPPKMLPLEVTVLRALRDAKATHYPGYVCCGKTELFNYVVMGLVGKNLNELRKTMPFRRFTLYSCLHIGSTSLLSLEEIHRAGYLHRDIKPANMCIGREPHDTKSVYILDWGLCRLYLNEKRIIHRPRIKVAFRGTPWYASVSALMEKDQGRCDDIWAWLSIKLFCLIEYTTGKLPWVDMDSTPPRDKATLDNLECHLAWTLQSNLCLDPGHRHSSSPMYWFLWRPQIKKKYDAKLQGLYICPKEDGRKERILLGKF</sequence>